<name>A0A7X0VG71_9BACL</name>
<feature type="transmembrane region" description="Helical" evidence="1">
    <location>
        <begin position="211"/>
        <end position="232"/>
    </location>
</feature>
<feature type="transmembrane region" description="Helical" evidence="1">
    <location>
        <begin position="147"/>
        <end position="166"/>
    </location>
</feature>
<comment type="caution">
    <text evidence="2">The sequence shown here is derived from an EMBL/GenBank/DDBJ whole genome shotgun (WGS) entry which is preliminary data.</text>
</comment>
<keyword evidence="1" id="KW-1133">Transmembrane helix</keyword>
<evidence type="ECO:0000313" key="3">
    <source>
        <dbReference type="Proteomes" id="UP000547209"/>
    </source>
</evidence>
<dbReference type="EMBL" id="JACJVP010000020">
    <property type="protein sequence ID" value="MBB6671349.1"/>
    <property type="molecule type" value="Genomic_DNA"/>
</dbReference>
<sequence length="237" mass="26058">MMLRLLSAEFLKIRKKLLWLLVALGPVGVVGLQAVNFGLRYDYLTKQYARDLWGGLITNVSLLALPAMFIGLAIVASMSAGIEHQTNAWKMTLALPISKRQAFGAKFLLNVLLLFVSCTLLVPFTLALGWALGFAAPIPAGELLRAAYYPFLACMPFVALQSWLSVTFANQALPLTVGIIGMIAAMFGSRFPDWMPWKWPLLVNAWHEPLYSVGLGLLLGAAVFLIGMLEFARKDVK</sequence>
<dbReference type="RefSeq" id="WP_185142829.1">
    <property type="nucleotide sequence ID" value="NZ_JACJVP010000020.1"/>
</dbReference>
<dbReference type="AlphaFoldDB" id="A0A7X0VG71"/>
<dbReference type="Proteomes" id="UP000547209">
    <property type="component" value="Unassembled WGS sequence"/>
</dbReference>
<keyword evidence="1" id="KW-0812">Transmembrane</keyword>
<accession>A0A7X0VG71</accession>
<protein>
    <submittedName>
        <fullName evidence="2">ABC transporter permease</fullName>
    </submittedName>
</protein>
<feature type="transmembrane region" description="Helical" evidence="1">
    <location>
        <begin position="107"/>
        <end position="135"/>
    </location>
</feature>
<dbReference type="Pfam" id="PF12730">
    <property type="entry name" value="ABC2_membrane_4"/>
    <property type="match status" value="1"/>
</dbReference>
<evidence type="ECO:0000256" key="1">
    <source>
        <dbReference type="SAM" id="Phobius"/>
    </source>
</evidence>
<dbReference type="CDD" id="cd21809">
    <property type="entry name" value="ABC-2_lan_permease-like"/>
    <property type="match status" value="1"/>
</dbReference>
<keyword evidence="1" id="KW-0472">Membrane</keyword>
<evidence type="ECO:0000313" key="2">
    <source>
        <dbReference type="EMBL" id="MBB6671349.1"/>
    </source>
</evidence>
<keyword evidence="3" id="KW-1185">Reference proteome</keyword>
<reference evidence="2 3" key="1">
    <citation type="submission" date="2020-08" db="EMBL/GenBank/DDBJ databases">
        <title>Cohnella phylogeny.</title>
        <authorList>
            <person name="Dunlap C."/>
        </authorList>
    </citation>
    <scope>NUCLEOTIDE SEQUENCE [LARGE SCALE GENOMIC DNA]</scope>
    <source>
        <strain evidence="2 3">DSM 28246</strain>
    </source>
</reference>
<gene>
    <name evidence="2" type="ORF">H7C19_11730</name>
</gene>
<proteinExistence type="predicted"/>
<feature type="transmembrane region" description="Helical" evidence="1">
    <location>
        <begin position="55"/>
        <end position="82"/>
    </location>
</feature>
<organism evidence="2 3">
    <name type="scientific">Cohnella nanjingensis</name>
    <dbReference type="NCBI Taxonomy" id="1387779"/>
    <lineage>
        <taxon>Bacteria</taxon>
        <taxon>Bacillati</taxon>
        <taxon>Bacillota</taxon>
        <taxon>Bacilli</taxon>
        <taxon>Bacillales</taxon>
        <taxon>Paenibacillaceae</taxon>
        <taxon>Cohnella</taxon>
    </lineage>
</organism>
<feature type="transmembrane region" description="Helical" evidence="1">
    <location>
        <begin position="173"/>
        <end position="191"/>
    </location>
</feature>